<evidence type="ECO:0000313" key="3">
    <source>
        <dbReference type="EMBL" id="PSH62214.1"/>
    </source>
</evidence>
<dbReference type="EMBL" id="PGGM01000010">
    <property type="protein sequence ID" value="PSH62214.1"/>
    <property type="molecule type" value="Genomic_DNA"/>
</dbReference>
<comment type="caution">
    <text evidence="3">The sequence shown here is derived from an EMBL/GenBank/DDBJ whole genome shotgun (WGS) entry which is preliminary data.</text>
</comment>
<dbReference type="OrthoDB" id="9805504at2"/>
<accession>A0A2P7B6W5</accession>
<keyword evidence="1" id="KW-0732">Signal</keyword>
<evidence type="ECO:0000313" key="4">
    <source>
        <dbReference type="Proteomes" id="UP000241764"/>
    </source>
</evidence>
<dbReference type="Proteomes" id="UP000241764">
    <property type="component" value="Unassembled WGS sequence"/>
</dbReference>
<reference evidence="4" key="1">
    <citation type="submission" date="2017-11" db="EMBL/GenBank/DDBJ databases">
        <authorList>
            <person name="Kuznetsova I."/>
            <person name="Sazanova A."/>
            <person name="Chirak E."/>
            <person name="Safronova V."/>
            <person name="Willems A."/>
        </authorList>
    </citation>
    <scope>NUCLEOTIDE SEQUENCE [LARGE SCALE GENOMIC DNA]</scope>
    <source>
        <strain evidence="4">CCBAU 03422</strain>
    </source>
</reference>
<feature type="chain" id="PRO_5015108766" evidence="1">
    <location>
        <begin position="23"/>
        <end position="94"/>
    </location>
</feature>
<feature type="signal peptide" evidence="1">
    <location>
        <begin position="1"/>
        <end position="22"/>
    </location>
</feature>
<dbReference type="RefSeq" id="WP_106665882.1">
    <property type="nucleotide sequence ID" value="NZ_PGGM01000010.1"/>
</dbReference>
<organism evidence="3 4">
    <name type="scientific">Phyllobacterium sophorae</name>
    <dbReference type="NCBI Taxonomy" id="1520277"/>
    <lineage>
        <taxon>Bacteria</taxon>
        <taxon>Pseudomonadati</taxon>
        <taxon>Pseudomonadota</taxon>
        <taxon>Alphaproteobacteria</taxon>
        <taxon>Hyphomicrobiales</taxon>
        <taxon>Phyllobacteriaceae</taxon>
        <taxon>Phyllobacterium</taxon>
    </lineage>
</organism>
<keyword evidence="4" id="KW-1185">Reference proteome</keyword>
<sequence length="94" mass="10090">MLKWKRVAVTSVALSLTPIAGTAHPVTGATDRLQQTLWIRPIAASCKQVSSCEEAVELWCGGYRRADGDGDGVPCENVCSSVEEVDQIRVKIGC</sequence>
<gene>
    <name evidence="3" type="ORF">CU103_20535</name>
</gene>
<dbReference type="Pfam" id="PF05901">
    <property type="entry name" value="Excalibur"/>
    <property type="match status" value="1"/>
</dbReference>
<feature type="domain" description="Excalibur calcium-binding" evidence="2">
    <location>
        <begin position="44"/>
        <end position="76"/>
    </location>
</feature>
<name>A0A2P7B6W5_9HYPH</name>
<dbReference type="AlphaFoldDB" id="A0A2P7B6W5"/>
<dbReference type="InterPro" id="IPR008613">
    <property type="entry name" value="Excalibur_Ca-bd_domain"/>
</dbReference>
<proteinExistence type="predicted"/>
<evidence type="ECO:0000259" key="2">
    <source>
        <dbReference type="Pfam" id="PF05901"/>
    </source>
</evidence>
<evidence type="ECO:0000256" key="1">
    <source>
        <dbReference type="SAM" id="SignalP"/>
    </source>
</evidence>
<protein>
    <submittedName>
        <fullName evidence="3">Calcium-binding protein</fullName>
    </submittedName>
</protein>